<proteinExistence type="inferred from homology"/>
<keyword evidence="2" id="KW-0808">Transferase</keyword>
<evidence type="ECO:0000256" key="2">
    <source>
        <dbReference type="ARBA" id="ARBA00022679"/>
    </source>
</evidence>
<evidence type="ECO:0000313" key="4">
    <source>
        <dbReference type="EMBL" id="CEK65827.1"/>
    </source>
</evidence>
<comment type="similarity">
    <text evidence="1">Belongs to the sulfotransferase 1 family.</text>
</comment>
<protein>
    <recommendedName>
        <fullName evidence="3">Sulfotransferase domain-containing protein</fullName>
    </recommendedName>
</protein>
<dbReference type="AlphaFoldDB" id="A0A0B6ZBK1"/>
<dbReference type="EMBL" id="HACG01018962">
    <property type="protein sequence ID" value="CEK65827.1"/>
    <property type="molecule type" value="Transcribed_RNA"/>
</dbReference>
<dbReference type="Gene3D" id="3.40.50.300">
    <property type="entry name" value="P-loop containing nucleotide triphosphate hydrolases"/>
    <property type="match status" value="1"/>
</dbReference>
<evidence type="ECO:0000259" key="3">
    <source>
        <dbReference type="Pfam" id="PF00685"/>
    </source>
</evidence>
<dbReference type="GO" id="GO:0008146">
    <property type="term" value="F:sulfotransferase activity"/>
    <property type="evidence" value="ECO:0007669"/>
    <property type="project" value="InterPro"/>
</dbReference>
<gene>
    <name evidence="4" type="primary">ORF56392</name>
</gene>
<dbReference type="SUPFAM" id="SSF52540">
    <property type="entry name" value="P-loop containing nucleoside triphosphate hydrolases"/>
    <property type="match status" value="1"/>
</dbReference>
<reference evidence="4" key="1">
    <citation type="submission" date="2014-12" db="EMBL/GenBank/DDBJ databases">
        <title>Insight into the proteome of Arion vulgaris.</title>
        <authorList>
            <person name="Aradska J."/>
            <person name="Bulat T."/>
            <person name="Smidak R."/>
            <person name="Sarate P."/>
            <person name="Gangsoo J."/>
            <person name="Sialana F."/>
            <person name="Bilban M."/>
            <person name="Lubec G."/>
        </authorList>
    </citation>
    <scope>NUCLEOTIDE SEQUENCE</scope>
    <source>
        <tissue evidence="4">Skin</tissue>
    </source>
</reference>
<feature type="domain" description="Sulfotransferase" evidence="3">
    <location>
        <begin position="1"/>
        <end position="180"/>
    </location>
</feature>
<evidence type="ECO:0000256" key="1">
    <source>
        <dbReference type="ARBA" id="ARBA00005771"/>
    </source>
</evidence>
<sequence length="198" mass="23328">LPSPRVLSSHLPYSRIPLDFLRKRSKIVLCVRNPRDVAVSYYKFISNLKVWDYDGSWNNFFPLFLNGNLPYNSWFEHTETWLKVARLGKHNVHLVYYEDFHQGFEATVLSLAKFLEIDVTAEFLENVHRETMFANMKSMKVDMTMDLSRNGSSPIYRTGRVGDWASWFTPEQLKQLDQKMGAWNVNLDNRFKYTVTTD</sequence>
<organism evidence="4">
    <name type="scientific">Arion vulgaris</name>
    <dbReference type="NCBI Taxonomy" id="1028688"/>
    <lineage>
        <taxon>Eukaryota</taxon>
        <taxon>Metazoa</taxon>
        <taxon>Spiralia</taxon>
        <taxon>Lophotrochozoa</taxon>
        <taxon>Mollusca</taxon>
        <taxon>Gastropoda</taxon>
        <taxon>Heterobranchia</taxon>
        <taxon>Euthyneura</taxon>
        <taxon>Panpulmonata</taxon>
        <taxon>Eupulmonata</taxon>
        <taxon>Stylommatophora</taxon>
        <taxon>Helicina</taxon>
        <taxon>Arionoidea</taxon>
        <taxon>Arionidae</taxon>
        <taxon>Arion</taxon>
    </lineage>
</organism>
<dbReference type="Pfam" id="PF00685">
    <property type="entry name" value="Sulfotransfer_1"/>
    <property type="match status" value="1"/>
</dbReference>
<dbReference type="InterPro" id="IPR027417">
    <property type="entry name" value="P-loop_NTPase"/>
</dbReference>
<feature type="non-terminal residue" evidence="4">
    <location>
        <position position="1"/>
    </location>
</feature>
<accession>A0A0B6ZBK1</accession>
<dbReference type="PANTHER" id="PTHR11783">
    <property type="entry name" value="SULFOTRANSFERASE SULT"/>
    <property type="match status" value="1"/>
</dbReference>
<name>A0A0B6ZBK1_9EUPU</name>
<dbReference type="InterPro" id="IPR000863">
    <property type="entry name" value="Sulfotransferase_dom"/>
</dbReference>